<accession>A0ABP9AQB4</accession>
<evidence type="ECO:0000256" key="1">
    <source>
        <dbReference type="ARBA" id="ARBA00006484"/>
    </source>
</evidence>
<dbReference type="PANTHER" id="PTHR44196">
    <property type="entry name" value="DEHYDROGENASE/REDUCTASE SDR FAMILY MEMBER 7B"/>
    <property type="match status" value="1"/>
</dbReference>
<dbReference type="PRINTS" id="PR00081">
    <property type="entry name" value="GDHRDH"/>
</dbReference>
<dbReference type="InterPro" id="IPR036291">
    <property type="entry name" value="NAD(P)-bd_dom_sf"/>
</dbReference>
<name>A0ABP9AQB4_9SPHI</name>
<dbReference type="InterPro" id="IPR002347">
    <property type="entry name" value="SDR_fam"/>
</dbReference>
<evidence type="ECO:0000256" key="2">
    <source>
        <dbReference type="ARBA" id="ARBA00023002"/>
    </source>
</evidence>
<dbReference type="Pfam" id="PF00106">
    <property type="entry name" value="adh_short"/>
    <property type="match status" value="1"/>
</dbReference>
<dbReference type="RefSeq" id="WP_345230653.1">
    <property type="nucleotide sequence ID" value="NZ_BAABIQ010000005.1"/>
</dbReference>
<evidence type="ECO:0000313" key="5">
    <source>
        <dbReference type="Proteomes" id="UP001501411"/>
    </source>
</evidence>
<evidence type="ECO:0008006" key="6">
    <source>
        <dbReference type="Google" id="ProtNLM"/>
    </source>
</evidence>
<dbReference type="SUPFAM" id="SSF51735">
    <property type="entry name" value="NAD(P)-binding Rossmann-fold domains"/>
    <property type="match status" value="1"/>
</dbReference>
<keyword evidence="5" id="KW-1185">Reference proteome</keyword>
<keyword evidence="2" id="KW-0560">Oxidoreductase</keyword>
<proteinExistence type="inferred from homology"/>
<dbReference type="Gene3D" id="3.40.50.720">
    <property type="entry name" value="NAD(P)-binding Rossmann-like Domain"/>
    <property type="match status" value="1"/>
</dbReference>
<dbReference type="Proteomes" id="UP001501411">
    <property type="component" value="Unassembled WGS sequence"/>
</dbReference>
<dbReference type="PROSITE" id="PS00061">
    <property type="entry name" value="ADH_SHORT"/>
    <property type="match status" value="1"/>
</dbReference>
<dbReference type="PANTHER" id="PTHR44196:SF1">
    <property type="entry name" value="DEHYDROGENASE_REDUCTASE SDR FAMILY MEMBER 7B"/>
    <property type="match status" value="1"/>
</dbReference>
<dbReference type="PRINTS" id="PR00080">
    <property type="entry name" value="SDRFAMILY"/>
</dbReference>
<reference evidence="5" key="1">
    <citation type="journal article" date="2019" name="Int. J. Syst. Evol. Microbiol.">
        <title>The Global Catalogue of Microorganisms (GCM) 10K type strain sequencing project: providing services to taxonomists for standard genome sequencing and annotation.</title>
        <authorList>
            <consortium name="The Broad Institute Genomics Platform"/>
            <consortium name="The Broad Institute Genome Sequencing Center for Infectious Disease"/>
            <person name="Wu L."/>
            <person name="Ma J."/>
        </authorList>
    </citation>
    <scope>NUCLEOTIDE SEQUENCE [LARGE SCALE GENOMIC DNA]</scope>
    <source>
        <strain evidence="5">JCM 18200</strain>
    </source>
</reference>
<evidence type="ECO:0000313" key="4">
    <source>
        <dbReference type="EMBL" id="GAA4784520.1"/>
    </source>
</evidence>
<dbReference type="CDD" id="cd05233">
    <property type="entry name" value="SDR_c"/>
    <property type="match status" value="1"/>
</dbReference>
<organism evidence="4 5">
    <name type="scientific">Olivibacter ginsenosidimutans</name>
    <dbReference type="NCBI Taxonomy" id="1176537"/>
    <lineage>
        <taxon>Bacteria</taxon>
        <taxon>Pseudomonadati</taxon>
        <taxon>Bacteroidota</taxon>
        <taxon>Sphingobacteriia</taxon>
        <taxon>Sphingobacteriales</taxon>
        <taxon>Sphingobacteriaceae</taxon>
        <taxon>Olivibacter</taxon>
    </lineage>
</organism>
<dbReference type="InterPro" id="IPR020904">
    <property type="entry name" value="Sc_DH/Rdtase_CS"/>
</dbReference>
<evidence type="ECO:0000256" key="3">
    <source>
        <dbReference type="RuleBase" id="RU000363"/>
    </source>
</evidence>
<dbReference type="EMBL" id="BAABIQ010000005">
    <property type="protein sequence ID" value="GAA4784520.1"/>
    <property type="molecule type" value="Genomic_DNA"/>
</dbReference>
<gene>
    <name evidence="4" type="ORF">GCM10023231_10300</name>
</gene>
<comment type="similarity">
    <text evidence="1 3">Belongs to the short-chain dehydrogenases/reductases (SDR) family.</text>
</comment>
<protein>
    <recommendedName>
        <fullName evidence="6">SDR family oxidoreductase</fullName>
    </recommendedName>
</protein>
<sequence length="237" mass="25777">MIKGNYALITGATKGIGKRIAFALAQEGCHLMLVARTAKDLQALTEELRWLNPNVQVAYRVVDCRDQLQVKALANDTIRVFPYIGILVNNVGLFKPGKFLDEDEQNLSEHLAINVLCTHYLSVFFGRRMCAKGSGHIFNIGSIAGKQPFAKAASYSVTKYAVHGLTAVLRQEFGVHGVKVTEIIPGSTYTASWEGVDIPEAKFVAADDIAQAVLMCLTISGGANVDELVIRPLDLDV</sequence>
<comment type="caution">
    <text evidence="4">The sequence shown here is derived from an EMBL/GenBank/DDBJ whole genome shotgun (WGS) entry which is preliminary data.</text>
</comment>